<feature type="non-terminal residue" evidence="2">
    <location>
        <position position="160"/>
    </location>
</feature>
<dbReference type="InterPro" id="IPR007921">
    <property type="entry name" value="CHAP_dom"/>
</dbReference>
<dbReference type="Gene3D" id="3.90.1720.10">
    <property type="entry name" value="endopeptidase domain like (from Nostoc punctiforme)"/>
    <property type="match status" value="1"/>
</dbReference>
<feature type="domain" description="Peptidase C51" evidence="1">
    <location>
        <begin position="43"/>
        <end position="160"/>
    </location>
</feature>
<dbReference type="AlphaFoldDB" id="A0A5S4T5Y1"/>
<evidence type="ECO:0000313" key="3">
    <source>
        <dbReference type="Proteomes" id="UP000325300"/>
    </source>
</evidence>
<evidence type="ECO:0000313" key="2">
    <source>
        <dbReference type="EMBL" id="TYK91370.1"/>
    </source>
</evidence>
<proteinExistence type="predicted"/>
<protein>
    <submittedName>
        <fullName evidence="2">CHAP domain-containing protein</fullName>
    </submittedName>
</protein>
<sequence length="160" mass="16850">SLCESGSYSKGAFGKDRTGKVNYTSYNAWRPEQLPADLKPYALDPRSVGLNYRQAVGWYAIASTGGQCTDLSASLMYALWSKNGSHPTQKAGNGNMVVANWVRTFGGSSDKSPTSGAVFSSSGTSPAGHTGVVSHVFENGDILIVEQNYSSYSGDDGGFG</sequence>
<dbReference type="EMBL" id="SJLI01000354">
    <property type="protein sequence ID" value="TYK91370.1"/>
    <property type="molecule type" value="Genomic_DNA"/>
</dbReference>
<accession>A0A5S4T5Y1</accession>
<organism evidence="2 3">
    <name type="scientific">Streptococcus pyogenes</name>
    <dbReference type="NCBI Taxonomy" id="1314"/>
    <lineage>
        <taxon>Bacteria</taxon>
        <taxon>Bacillati</taxon>
        <taxon>Bacillota</taxon>
        <taxon>Bacilli</taxon>
        <taxon>Lactobacillales</taxon>
        <taxon>Streptococcaceae</taxon>
        <taxon>Streptococcus</taxon>
    </lineage>
</organism>
<dbReference type="InterPro" id="IPR038765">
    <property type="entry name" value="Papain-like_cys_pep_sf"/>
</dbReference>
<feature type="non-terminal residue" evidence="2">
    <location>
        <position position="1"/>
    </location>
</feature>
<name>A0A5S4T5Y1_STRPY</name>
<evidence type="ECO:0000259" key="1">
    <source>
        <dbReference type="PROSITE" id="PS50911"/>
    </source>
</evidence>
<dbReference type="SUPFAM" id="SSF54001">
    <property type="entry name" value="Cysteine proteinases"/>
    <property type="match status" value="1"/>
</dbReference>
<comment type="caution">
    <text evidence="2">The sequence shown here is derived from an EMBL/GenBank/DDBJ whole genome shotgun (WGS) entry which is preliminary data.</text>
</comment>
<dbReference type="PROSITE" id="PS50911">
    <property type="entry name" value="CHAP"/>
    <property type="match status" value="1"/>
</dbReference>
<reference evidence="2 3" key="1">
    <citation type="submission" date="2019-02" db="EMBL/GenBank/DDBJ databases">
        <title>Novel genomic isolates of S. pyogenes and S. dysgalactiae subsp. equisimilis associated to necrotising fasciitis (NSTI).</title>
        <authorList>
            <person name="Barrantes I."/>
        </authorList>
    </citation>
    <scope>NUCLEOTIDE SEQUENCE [LARGE SCALE GENOMIC DNA]</scope>
    <source>
        <strain evidence="2 3">SPY5003</strain>
    </source>
</reference>
<dbReference type="RefSeq" id="WP_148845555.1">
    <property type="nucleotide sequence ID" value="NZ_SJLI01000354.1"/>
</dbReference>
<dbReference type="Pfam" id="PF05257">
    <property type="entry name" value="CHAP"/>
    <property type="match status" value="1"/>
</dbReference>
<dbReference type="Proteomes" id="UP000325300">
    <property type="component" value="Unassembled WGS sequence"/>
</dbReference>
<gene>
    <name evidence="2" type="ORF">E0F67_10980</name>
</gene>